<dbReference type="InterPro" id="IPR036291">
    <property type="entry name" value="NAD(P)-bd_dom_sf"/>
</dbReference>
<name>A0A316FHF5_9GAMM</name>
<dbReference type="Gene3D" id="3.40.50.720">
    <property type="entry name" value="NAD(P)-binding Rossmann-like Domain"/>
    <property type="match status" value="1"/>
</dbReference>
<organism evidence="2 3">
    <name type="scientific">Pleionea mediterranea</name>
    <dbReference type="NCBI Taxonomy" id="523701"/>
    <lineage>
        <taxon>Bacteria</taxon>
        <taxon>Pseudomonadati</taxon>
        <taxon>Pseudomonadota</taxon>
        <taxon>Gammaproteobacteria</taxon>
        <taxon>Oceanospirillales</taxon>
        <taxon>Pleioneaceae</taxon>
        <taxon>Pleionea</taxon>
    </lineage>
</organism>
<protein>
    <recommendedName>
        <fullName evidence="1">CoA-binding domain-containing protein</fullName>
    </recommendedName>
</protein>
<evidence type="ECO:0000313" key="3">
    <source>
        <dbReference type="Proteomes" id="UP000245790"/>
    </source>
</evidence>
<sequence>MPTTLILGASNKPERYANRAQKQLIENGHQVVLVNPKGGTIDGIKCYKQLSDVSKANGLNKVDTVTLYVNPSIVEQQQQAIAALNPRRVIFNPGSEHQQAAEYFNAKGITTENACTLVLLSMGTY</sequence>
<evidence type="ECO:0000259" key="1">
    <source>
        <dbReference type="Pfam" id="PF13380"/>
    </source>
</evidence>
<dbReference type="AlphaFoldDB" id="A0A316FHF5"/>
<dbReference type="Proteomes" id="UP000245790">
    <property type="component" value="Unassembled WGS sequence"/>
</dbReference>
<dbReference type="SUPFAM" id="SSF51735">
    <property type="entry name" value="NAD(P)-binding Rossmann-fold domains"/>
    <property type="match status" value="1"/>
</dbReference>
<keyword evidence="3" id="KW-1185">Reference proteome</keyword>
<evidence type="ECO:0000313" key="2">
    <source>
        <dbReference type="EMBL" id="PWK47859.1"/>
    </source>
</evidence>
<dbReference type="PANTHER" id="PTHR33303">
    <property type="entry name" value="CYTOPLASMIC PROTEIN-RELATED"/>
    <property type="match status" value="1"/>
</dbReference>
<dbReference type="RefSeq" id="WP_109764397.1">
    <property type="nucleotide sequence ID" value="NZ_QGGU01000010.1"/>
</dbReference>
<dbReference type="EMBL" id="QGGU01000010">
    <property type="protein sequence ID" value="PWK47859.1"/>
    <property type="molecule type" value="Genomic_DNA"/>
</dbReference>
<proteinExistence type="predicted"/>
<accession>A0A316FHF5</accession>
<dbReference type="OrthoDB" id="9807426at2"/>
<dbReference type="PANTHER" id="PTHR33303:SF2">
    <property type="entry name" value="COA-BINDING DOMAIN-CONTAINING PROTEIN"/>
    <property type="match status" value="1"/>
</dbReference>
<gene>
    <name evidence="2" type="ORF">C8D97_11073</name>
</gene>
<feature type="domain" description="CoA-binding" evidence="1">
    <location>
        <begin position="3"/>
        <end position="119"/>
    </location>
</feature>
<comment type="caution">
    <text evidence="2">The sequence shown here is derived from an EMBL/GenBank/DDBJ whole genome shotgun (WGS) entry which is preliminary data.</text>
</comment>
<reference evidence="2 3" key="1">
    <citation type="submission" date="2018-05" db="EMBL/GenBank/DDBJ databases">
        <title>Genomic Encyclopedia of Type Strains, Phase IV (KMG-IV): sequencing the most valuable type-strain genomes for metagenomic binning, comparative biology and taxonomic classification.</title>
        <authorList>
            <person name="Goeker M."/>
        </authorList>
    </citation>
    <scope>NUCLEOTIDE SEQUENCE [LARGE SCALE GENOMIC DNA]</scope>
    <source>
        <strain evidence="2 3">DSM 25350</strain>
    </source>
</reference>
<dbReference type="Pfam" id="PF13380">
    <property type="entry name" value="CoA_binding_2"/>
    <property type="match status" value="1"/>
</dbReference>
<dbReference type="InterPro" id="IPR003781">
    <property type="entry name" value="CoA-bd"/>
</dbReference>